<organism evidence="2">
    <name type="scientific">Marinomonas sp. (strain MWYL1)</name>
    <dbReference type="NCBI Taxonomy" id="400668"/>
    <lineage>
        <taxon>Bacteria</taxon>
        <taxon>Pseudomonadati</taxon>
        <taxon>Pseudomonadota</taxon>
        <taxon>Gammaproteobacteria</taxon>
        <taxon>Oceanospirillales</taxon>
        <taxon>Oceanospirillaceae</taxon>
        <taxon>Marinomonas</taxon>
    </lineage>
</organism>
<dbReference type="Pfam" id="PF07484">
    <property type="entry name" value="Collar"/>
    <property type="match status" value="1"/>
</dbReference>
<dbReference type="KEGG" id="mmw:Mmwyl1_1669"/>
<dbReference type="EMBL" id="CP000749">
    <property type="protein sequence ID" value="ABR70595.1"/>
    <property type="molecule type" value="Genomic_DNA"/>
</dbReference>
<evidence type="ECO:0000259" key="1">
    <source>
        <dbReference type="Pfam" id="PF07484"/>
    </source>
</evidence>
<dbReference type="InterPro" id="IPR011083">
    <property type="entry name" value="Phage_tail_collar_dom"/>
</dbReference>
<sequence length="206" mass="21869">MADPFIGEVRLFGFYFNPRGWYRCEGALLPIATNSILFSLLGTAYGGDGRTTFALPDLRGRSAISQGRHPGSLFDWRMGQIGGAEEHTLSLRELTAHNHTATFTPTSVSSFEVEVSTSEATSDIPAEGSYLAATPRNGRDPGQFMYIPNTSVSSQDFVSLGGVSGGAGHGSVTVEGNGGSEPFSLLQPVQVLNYCIADIGTYPPRG</sequence>
<proteinExistence type="predicted"/>
<dbReference type="AlphaFoldDB" id="A6VVW6"/>
<dbReference type="eggNOG" id="COG4675">
    <property type="taxonomic scope" value="Bacteria"/>
</dbReference>
<gene>
    <name evidence="2" type="ordered locus">Mmwyl1_1669</name>
</gene>
<name>A6VVW6_MARMS</name>
<evidence type="ECO:0000313" key="2">
    <source>
        <dbReference type="EMBL" id="ABR70595.1"/>
    </source>
</evidence>
<dbReference type="STRING" id="400668.Mmwyl1_1669"/>
<dbReference type="InterPro" id="IPR037053">
    <property type="entry name" value="Phage_tail_collar_dom_sf"/>
</dbReference>
<feature type="domain" description="Phage tail collar" evidence="1">
    <location>
        <begin position="7"/>
        <end position="62"/>
    </location>
</feature>
<protein>
    <submittedName>
        <fullName evidence="2">Phage Tail Collar domain protein</fullName>
    </submittedName>
</protein>
<dbReference type="OrthoDB" id="9810174at2"/>
<accession>A6VVW6</accession>
<reference evidence="2" key="1">
    <citation type="submission" date="2007-06" db="EMBL/GenBank/DDBJ databases">
        <title>Complete sequence of Marinomonas sp. MWYL1.</title>
        <authorList>
            <consortium name="US DOE Joint Genome Institute"/>
            <person name="Copeland A."/>
            <person name="Lucas S."/>
            <person name="Lapidus A."/>
            <person name="Barry K."/>
            <person name="Glavina del Rio T."/>
            <person name="Dalin E."/>
            <person name="Tice H."/>
            <person name="Pitluck S."/>
            <person name="Kiss H."/>
            <person name="Brettin T."/>
            <person name="Bruce D."/>
            <person name="Detter J.C."/>
            <person name="Han C."/>
            <person name="Schmutz J."/>
            <person name="Larimer F."/>
            <person name="Land M."/>
            <person name="Hauser L."/>
            <person name="Kyrpides N."/>
            <person name="Kim E."/>
            <person name="Johnston A.W.B."/>
            <person name="Todd J.D."/>
            <person name="Rogers R."/>
            <person name="Wexler M."/>
            <person name="Bond P.L."/>
            <person name="Li Y."/>
            <person name="Richardson P."/>
        </authorList>
    </citation>
    <scope>NUCLEOTIDE SEQUENCE [LARGE SCALE GENOMIC DNA]</scope>
    <source>
        <strain evidence="2">MWYL1</strain>
    </source>
</reference>
<dbReference type="HOGENOM" id="CLU_087872_1_1_6"/>
<dbReference type="Gene3D" id="3.90.1340.10">
    <property type="entry name" value="Phage tail collar domain"/>
    <property type="match status" value="1"/>
</dbReference>
<dbReference type="SUPFAM" id="SSF88874">
    <property type="entry name" value="Receptor-binding domain of short tail fibre protein gp12"/>
    <property type="match status" value="1"/>
</dbReference>